<name>A0A0E0NX32_ORYRU</name>
<reference evidence="2" key="2">
    <citation type="submission" date="2015-06" db="UniProtKB">
        <authorList>
            <consortium name="EnsemblPlants"/>
        </authorList>
    </citation>
    <scope>IDENTIFICATION</scope>
</reference>
<reference evidence="3" key="1">
    <citation type="submission" date="2013-06" db="EMBL/GenBank/DDBJ databases">
        <authorList>
            <person name="Zhao Q."/>
        </authorList>
    </citation>
    <scope>NUCLEOTIDE SEQUENCE</scope>
    <source>
        <strain evidence="3">cv. W1943</strain>
    </source>
</reference>
<evidence type="ECO:0000313" key="3">
    <source>
        <dbReference type="Proteomes" id="UP000008022"/>
    </source>
</evidence>
<proteinExistence type="predicted"/>
<feature type="region of interest" description="Disordered" evidence="1">
    <location>
        <begin position="1"/>
        <end position="82"/>
    </location>
</feature>
<evidence type="ECO:0000256" key="1">
    <source>
        <dbReference type="SAM" id="MobiDB-lite"/>
    </source>
</evidence>
<dbReference type="AlphaFoldDB" id="A0A0E0NX32"/>
<dbReference type="Proteomes" id="UP000008022">
    <property type="component" value="Unassembled WGS sequence"/>
</dbReference>
<dbReference type="HOGENOM" id="CLU_2562388_0_0_1"/>
<evidence type="ECO:0000313" key="2">
    <source>
        <dbReference type="EnsemblPlants" id="ORUFI03G23560.1"/>
    </source>
</evidence>
<sequence length="82" mass="8513">MRQLRPQPQPIVHFLQPNGSDAAGRAESASRAKCPGVEGEQRWKASHGSGGGRQARRRQAVGAEAEVAAGGGGGGGRRAQER</sequence>
<protein>
    <submittedName>
        <fullName evidence="2">Uncharacterized protein</fullName>
    </submittedName>
</protein>
<dbReference type="Gramene" id="ORUFI03G23560.1">
    <property type="protein sequence ID" value="ORUFI03G23560.1"/>
    <property type="gene ID" value="ORUFI03G23560"/>
</dbReference>
<feature type="compositionally biased region" description="Gly residues" evidence="1">
    <location>
        <begin position="69"/>
        <end position="82"/>
    </location>
</feature>
<accession>A0A0E0NX32</accession>
<keyword evidence="3" id="KW-1185">Reference proteome</keyword>
<organism evidence="2 3">
    <name type="scientific">Oryza rufipogon</name>
    <name type="common">Brownbeard rice</name>
    <name type="synonym">Asian wild rice</name>
    <dbReference type="NCBI Taxonomy" id="4529"/>
    <lineage>
        <taxon>Eukaryota</taxon>
        <taxon>Viridiplantae</taxon>
        <taxon>Streptophyta</taxon>
        <taxon>Embryophyta</taxon>
        <taxon>Tracheophyta</taxon>
        <taxon>Spermatophyta</taxon>
        <taxon>Magnoliopsida</taxon>
        <taxon>Liliopsida</taxon>
        <taxon>Poales</taxon>
        <taxon>Poaceae</taxon>
        <taxon>BOP clade</taxon>
        <taxon>Oryzoideae</taxon>
        <taxon>Oryzeae</taxon>
        <taxon>Oryzinae</taxon>
        <taxon>Oryza</taxon>
    </lineage>
</organism>
<dbReference type="EnsemblPlants" id="ORUFI03G23560.1">
    <property type="protein sequence ID" value="ORUFI03G23560.1"/>
    <property type="gene ID" value="ORUFI03G23560"/>
</dbReference>